<dbReference type="RefSeq" id="WP_238306455.1">
    <property type="nucleotide sequence ID" value="NZ_BPQM01000129.1"/>
</dbReference>
<feature type="coiled-coil region" evidence="1">
    <location>
        <begin position="51"/>
        <end position="78"/>
    </location>
</feature>
<dbReference type="AlphaFoldDB" id="A0AA37HSA9"/>
<evidence type="ECO:0000313" key="3">
    <source>
        <dbReference type="EMBL" id="GJD81162.1"/>
    </source>
</evidence>
<dbReference type="InterPro" id="IPR025310">
    <property type="entry name" value="DUF4164"/>
</dbReference>
<dbReference type="EMBL" id="BPQM01000129">
    <property type="protein sequence ID" value="GJD81162.1"/>
    <property type="molecule type" value="Genomic_DNA"/>
</dbReference>
<evidence type="ECO:0000313" key="4">
    <source>
        <dbReference type="Proteomes" id="UP001055108"/>
    </source>
</evidence>
<evidence type="ECO:0008006" key="5">
    <source>
        <dbReference type="Google" id="ProtNLM"/>
    </source>
</evidence>
<reference evidence="3" key="2">
    <citation type="submission" date="2021-08" db="EMBL/GenBank/DDBJ databases">
        <authorList>
            <person name="Tani A."/>
            <person name="Ola A."/>
            <person name="Ogura Y."/>
            <person name="Katsura K."/>
            <person name="Hayashi T."/>
        </authorList>
    </citation>
    <scope>NUCLEOTIDE SEQUENCE</scope>
    <source>
        <strain evidence="3">NBRC 103626</strain>
    </source>
</reference>
<keyword evidence="1" id="KW-0175">Coiled coil</keyword>
<evidence type="ECO:0000256" key="2">
    <source>
        <dbReference type="SAM" id="MobiDB-lite"/>
    </source>
</evidence>
<dbReference type="Proteomes" id="UP001055108">
    <property type="component" value="Unassembled WGS sequence"/>
</dbReference>
<feature type="region of interest" description="Disordered" evidence="2">
    <location>
        <begin position="93"/>
        <end position="114"/>
    </location>
</feature>
<sequence length="114" mass="11699">MTAPPPQPGEPAAPSVAGALARLGTALGRLEAVVARRVEADAAPDDRDTELALMEQDRARLAAALDAATARLAAVEAAADAVGQRLDRAIGTVEGVLGHEQGQEQGSEPEEARR</sequence>
<proteinExistence type="predicted"/>
<protein>
    <recommendedName>
        <fullName evidence="5">DUF4164 family protein</fullName>
    </recommendedName>
</protein>
<comment type="caution">
    <text evidence="3">The sequence shown here is derived from an EMBL/GenBank/DDBJ whole genome shotgun (WGS) entry which is preliminary data.</text>
</comment>
<dbReference type="Pfam" id="PF13747">
    <property type="entry name" value="DUF4164"/>
    <property type="match status" value="1"/>
</dbReference>
<organism evidence="3 4">
    <name type="scientific">Methylobacterium gregans</name>
    <dbReference type="NCBI Taxonomy" id="374424"/>
    <lineage>
        <taxon>Bacteria</taxon>
        <taxon>Pseudomonadati</taxon>
        <taxon>Pseudomonadota</taxon>
        <taxon>Alphaproteobacteria</taxon>
        <taxon>Hyphomicrobiales</taxon>
        <taxon>Methylobacteriaceae</taxon>
        <taxon>Methylobacterium</taxon>
    </lineage>
</organism>
<gene>
    <name evidence="3" type="ORF">NBEOAGPD_4407</name>
</gene>
<accession>A0AA37HSA9</accession>
<evidence type="ECO:0000256" key="1">
    <source>
        <dbReference type="SAM" id="Coils"/>
    </source>
</evidence>
<name>A0AA37HSA9_9HYPH</name>
<reference evidence="3" key="1">
    <citation type="journal article" date="2016" name="Front. Microbiol.">
        <title>Genome Sequence of the Piezophilic, Mesophilic Sulfate-Reducing Bacterium Desulfovibrio indicus J2T.</title>
        <authorList>
            <person name="Cao J."/>
            <person name="Maignien L."/>
            <person name="Shao Z."/>
            <person name="Alain K."/>
            <person name="Jebbar M."/>
        </authorList>
    </citation>
    <scope>NUCLEOTIDE SEQUENCE</scope>
    <source>
        <strain evidence="3">NBRC 103626</strain>
    </source>
</reference>
<keyword evidence="4" id="KW-1185">Reference proteome</keyword>